<name>A0A9P0I680_SPOLI</name>
<dbReference type="Pfam" id="PF00501">
    <property type="entry name" value="AMP-binding"/>
    <property type="match status" value="1"/>
</dbReference>
<dbReference type="PANTHER" id="PTHR24096:SF353">
    <property type="entry name" value="GH16244P-RELATED"/>
    <property type="match status" value="1"/>
</dbReference>
<dbReference type="AlphaFoldDB" id="A0A9P0I680"/>
<evidence type="ECO:0000313" key="6">
    <source>
        <dbReference type="Proteomes" id="UP001153321"/>
    </source>
</evidence>
<evidence type="ECO:0000259" key="3">
    <source>
        <dbReference type="Pfam" id="PF00501"/>
    </source>
</evidence>
<sequence>MAPESRVNDSVHLYMSDLSSRIVAKTGNPSDRYHLGQLILQGLKDDPDFLLQIDGSSGESETSGSVLERSVRFAMSLRKLGIKRGEVMVLLAPNHLDVTIALYAGLYLGIIVCGIEPSTPPVDLQPLISISKPSIILCQSDVASKAQMVSLNLNLNPHIITFDKGDFCHYIDFMEMYKDDTPVEEFKCSDLDPEKSVAFIVNTSGTTGQPKSIMHSHKYFAILLPHIWAKYRKFPTPTKLVLIGSPLQWSTAMTSFIRSAVLRYTRVQSSHKLTPETMMHLINKYRPTYSIFSPTLMSSLLKLNKVDFTCYEEIMLCGLPVPQSLINEIKTLTPKTSVLNLFGMSELAGLGFFGDNPAPGSCGKPMSCFQYRLLDVDTQQEIHEPNVPGEILIKGPVPFLGCYRDAEATKDFLTSDGWLKTGDIFYFDENWNYYFVDKIKLQIKCCYYRMSPTEIEQVIRRHPGVLDVAVTSIPHSEWGDLPVACVVPKPGAKPSAEEIKNLVKDTLQEPKRLLGGVIFMDFMPMTSTTKLEGHGWDPIGLMPIRSRGGLNGLPGLRLEGQE</sequence>
<dbReference type="Proteomes" id="UP001153321">
    <property type="component" value="Chromosome 22"/>
</dbReference>
<protein>
    <recommendedName>
        <fullName evidence="7">Luciferin 4-monooxygenase</fullName>
    </recommendedName>
</protein>
<keyword evidence="6" id="KW-1185">Reference proteome</keyword>
<evidence type="ECO:0000313" key="5">
    <source>
        <dbReference type="EMBL" id="CAH1640968.1"/>
    </source>
</evidence>
<organism evidence="5 6">
    <name type="scientific">Spodoptera littoralis</name>
    <name type="common">Egyptian cotton leafworm</name>
    <dbReference type="NCBI Taxonomy" id="7109"/>
    <lineage>
        <taxon>Eukaryota</taxon>
        <taxon>Metazoa</taxon>
        <taxon>Ecdysozoa</taxon>
        <taxon>Arthropoda</taxon>
        <taxon>Hexapoda</taxon>
        <taxon>Insecta</taxon>
        <taxon>Pterygota</taxon>
        <taxon>Neoptera</taxon>
        <taxon>Endopterygota</taxon>
        <taxon>Lepidoptera</taxon>
        <taxon>Glossata</taxon>
        <taxon>Ditrysia</taxon>
        <taxon>Noctuoidea</taxon>
        <taxon>Noctuidae</taxon>
        <taxon>Amphipyrinae</taxon>
        <taxon>Spodoptera</taxon>
    </lineage>
</organism>
<gene>
    <name evidence="5" type="ORF">SPLIT_LOCUS6324</name>
</gene>
<dbReference type="InterPro" id="IPR042099">
    <property type="entry name" value="ANL_N_sf"/>
</dbReference>
<accession>A0A9P0I680</accession>
<dbReference type="Pfam" id="PF13193">
    <property type="entry name" value="AMP-binding_C"/>
    <property type="match status" value="1"/>
</dbReference>
<dbReference type="Gene3D" id="3.40.50.12780">
    <property type="entry name" value="N-terminal domain of ligase-like"/>
    <property type="match status" value="1"/>
</dbReference>
<reference evidence="5" key="1">
    <citation type="submission" date="2022-02" db="EMBL/GenBank/DDBJ databases">
        <authorList>
            <person name="King R."/>
        </authorList>
    </citation>
    <scope>NUCLEOTIDE SEQUENCE</scope>
</reference>
<keyword evidence="2" id="KW-0576">Peroxisome</keyword>
<dbReference type="GO" id="GO:0046949">
    <property type="term" value="P:fatty-acyl-CoA biosynthetic process"/>
    <property type="evidence" value="ECO:0007669"/>
    <property type="project" value="TreeGrafter"/>
</dbReference>
<dbReference type="SUPFAM" id="SSF56801">
    <property type="entry name" value="Acetyl-CoA synthetase-like"/>
    <property type="match status" value="1"/>
</dbReference>
<dbReference type="GO" id="GO:0005777">
    <property type="term" value="C:peroxisome"/>
    <property type="evidence" value="ECO:0007669"/>
    <property type="project" value="UniProtKB-SubCell"/>
</dbReference>
<dbReference type="InterPro" id="IPR025110">
    <property type="entry name" value="AMP-bd_C"/>
</dbReference>
<dbReference type="EMBL" id="LR824553">
    <property type="protein sequence ID" value="CAH1640968.1"/>
    <property type="molecule type" value="Genomic_DNA"/>
</dbReference>
<feature type="domain" description="AMP-dependent synthetase/ligase" evidence="3">
    <location>
        <begin position="57"/>
        <end position="401"/>
    </location>
</feature>
<evidence type="ECO:0000256" key="2">
    <source>
        <dbReference type="ARBA" id="ARBA00023140"/>
    </source>
</evidence>
<dbReference type="PANTHER" id="PTHR24096">
    <property type="entry name" value="LONG-CHAIN-FATTY-ACID--COA LIGASE"/>
    <property type="match status" value="1"/>
</dbReference>
<evidence type="ECO:0008006" key="7">
    <source>
        <dbReference type="Google" id="ProtNLM"/>
    </source>
</evidence>
<feature type="domain" description="AMP-binding enzyme C-terminal" evidence="4">
    <location>
        <begin position="454"/>
        <end position="530"/>
    </location>
</feature>
<evidence type="ECO:0000256" key="1">
    <source>
        <dbReference type="ARBA" id="ARBA00004275"/>
    </source>
</evidence>
<dbReference type="Gene3D" id="3.30.300.30">
    <property type="match status" value="1"/>
</dbReference>
<dbReference type="InterPro" id="IPR000873">
    <property type="entry name" value="AMP-dep_synth/lig_dom"/>
</dbReference>
<dbReference type="InterPro" id="IPR045851">
    <property type="entry name" value="AMP-bd_C_sf"/>
</dbReference>
<dbReference type="GO" id="GO:0004467">
    <property type="term" value="F:long-chain fatty acid-CoA ligase activity"/>
    <property type="evidence" value="ECO:0007669"/>
    <property type="project" value="TreeGrafter"/>
</dbReference>
<comment type="subcellular location">
    <subcellularLocation>
        <location evidence="1">Peroxisome</location>
    </subcellularLocation>
</comment>
<evidence type="ECO:0000259" key="4">
    <source>
        <dbReference type="Pfam" id="PF13193"/>
    </source>
</evidence>
<dbReference type="PROSITE" id="PS00455">
    <property type="entry name" value="AMP_BINDING"/>
    <property type="match status" value="1"/>
</dbReference>
<proteinExistence type="predicted"/>
<dbReference type="InterPro" id="IPR020845">
    <property type="entry name" value="AMP-binding_CS"/>
</dbReference>